<proteinExistence type="predicted"/>
<evidence type="ECO:0000313" key="6">
    <source>
        <dbReference type="EMBL" id="GAV22074.1"/>
    </source>
</evidence>
<evidence type="ECO:0008006" key="8">
    <source>
        <dbReference type="Google" id="ProtNLM"/>
    </source>
</evidence>
<reference evidence="7" key="1">
    <citation type="submission" date="2016-12" db="EMBL/GenBank/DDBJ databases">
        <title>Draft Genome Sequences od Carboxydothermus pertinax and islandicus, Hydrogenogenic Carboxydotrophic Bacteria.</title>
        <authorList>
            <person name="Fukuyama Y."/>
            <person name="Ohmae K."/>
            <person name="Yoneda Y."/>
            <person name="Yoshida T."/>
            <person name="Sako Y."/>
        </authorList>
    </citation>
    <scope>NUCLEOTIDE SEQUENCE [LARGE SCALE GENOMIC DNA]</scope>
    <source>
        <strain evidence="7">Ug1</strain>
    </source>
</reference>
<comment type="subcellular location">
    <subcellularLocation>
        <location evidence="1">Membrane</location>
        <topology evidence="1">Multi-pass membrane protein</topology>
    </subcellularLocation>
</comment>
<keyword evidence="4 5" id="KW-0472">Membrane</keyword>
<sequence>MSFNTLDYLLLGLFLFLLFKGSREGILGLPVKITALAGGVIVSFLWGDMLFPKVIPAFLPYLPQSLKNQYLPVFFKGVLFLVTAFLIWKAGGSIRRGLRKTPLGIIDSLLGIFYNGVKGVIFLVVLSLILIPLAGVLIKTSLGGEIKGFLSLVQNSLVLNYFFTLVKDGISTFTGIKEAKPWI</sequence>
<dbReference type="EMBL" id="BDJK01000009">
    <property type="protein sequence ID" value="GAV22074.1"/>
    <property type="molecule type" value="Genomic_DNA"/>
</dbReference>
<keyword evidence="7" id="KW-1185">Reference proteome</keyword>
<comment type="caution">
    <text evidence="6">The sequence shown here is derived from an EMBL/GenBank/DDBJ whole genome shotgun (WGS) entry which is preliminary data.</text>
</comment>
<dbReference type="OrthoDB" id="1723206at2"/>
<dbReference type="Pfam" id="PF02674">
    <property type="entry name" value="Colicin_V"/>
    <property type="match status" value="1"/>
</dbReference>
<evidence type="ECO:0000256" key="3">
    <source>
        <dbReference type="ARBA" id="ARBA00022989"/>
    </source>
</evidence>
<feature type="transmembrane region" description="Helical" evidence="5">
    <location>
        <begin position="33"/>
        <end position="52"/>
    </location>
</feature>
<evidence type="ECO:0000256" key="2">
    <source>
        <dbReference type="ARBA" id="ARBA00022692"/>
    </source>
</evidence>
<gene>
    <name evidence="6" type="ORF">cpu_05840</name>
</gene>
<protein>
    <recommendedName>
        <fullName evidence="8">CvpA family protein</fullName>
    </recommendedName>
</protein>
<dbReference type="RefSeq" id="WP_075858515.1">
    <property type="nucleotide sequence ID" value="NZ_BDJK01000009.1"/>
</dbReference>
<dbReference type="AlphaFoldDB" id="A0A1L8CTA2"/>
<dbReference type="GO" id="GO:0009403">
    <property type="term" value="P:toxin biosynthetic process"/>
    <property type="evidence" value="ECO:0007669"/>
    <property type="project" value="InterPro"/>
</dbReference>
<evidence type="ECO:0000313" key="7">
    <source>
        <dbReference type="Proteomes" id="UP000187485"/>
    </source>
</evidence>
<accession>A0A1L8CTA2</accession>
<dbReference type="InterPro" id="IPR003825">
    <property type="entry name" value="Colicin-V_CvpA"/>
</dbReference>
<evidence type="ECO:0000256" key="1">
    <source>
        <dbReference type="ARBA" id="ARBA00004141"/>
    </source>
</evidence>
<name>A0A1L8CTA2_9THEO</name>
<organism evidence="6 7">
    <name type="scientific">Carboxydothermus pertinax</name>
    <dbReference type="NCBI Taxonomy" id="870242"/>
    <lineage>
        <taxon>Bacteria</taxon>
        <taxon>Bacillati</taxon>
        <taxon>Bacillota</taxon>
        <taxon>Clostridia</taxon>
        <taxon>Thermoanaerobacterales</taxon>
        <taxon>Thermoanaerobacteraceae</taxon>
        <taxon>Carboxydothermus</taxon>
    </lineage>
</organism>
<keyword evidence="2 5" id="KW-0812">Transmembrane</keyword>
<feature type="transmembrane region" description="Helical" evidence="5">
    <location>
        <begin position="73"/>
        <end position="92"/>
    </location>
</feature>
<feature type="transmembrane region" description="Helical" evidence="5">
    <location>
        <begin position="112"/>
        <end position="138"/>
    </location>
</feature>
<dbReference type="Proteomes" id="UP000187485">
    <property type="component" value="Unassembled WGS sequence"/>
</dbReference>
<evidence type="ECO:0000256" key="4">
    <source>
        <dbReference type="ARBA" id="ARBA00023136"/>
    </source>
</evidence>
<keyword evidence="3 5" id="KW-1133">Transmembrane helix</keyword>
<dbReference type="GO" id="GO:0016020">
    <property type="term" value="C:membrane"/>
    <property type="evidence" value="ECO:0007669"/>
    <property type="project" value="UniProtKB-SubCell"/>
</dbReference>
<dbReference type="STRING" id="870242.cpu_05840"/>
<evidence type="ECO:0000256" key="5">
    <source>
        <dbReference type="SAM" id="Phobius"/>
    </source>
</evidence>